<feature type="domain" description="Nucleoside transporter/FeoB GTPase Gate" evidence="2">
    <location>
        <begin position="16"/>
        <end position="98"/>
    </location>
</feature>
<dbReference type="RefSeq" id="WP_094925619.1">
    <property type="nucleotide sequence ID" value="NZ_NPIA01000006.1"/>
</dbReference>
<dbReference type="InterPro" id="IPR011642">
    <property type="entry name" value="Gate_dom"/>
</dbReference>
<sequence>MSSFKKGLNVGLQTTWTLGKVIFPITVLVTILSQTPVLQLLMKALTPMMSWIGLPGEAAIPIVLGNFLNLYAGIGAILTMELSVKEVFILAVMLSFSHNLIIESTVATRVGVKFSVMVAVRLFLSFFSAFVINLVWKGGSEIASYGFITPTEEVTGWFNITILGLEKAFLGTLQLALIVIPLMIAIQYMKDWHWLQTFSKWMEPVTKLLGMEKNTATTLAAGLLFGLAYGAGVMIQAVKEDGVAKKDLYLAFIFLVSCHAVIEDTLIFIPLGIPVWPLLLVRLITAIILTIVIAFIWKRYEGKRNIVKEEGAS</sequence>
<feature type="transmembrane region" description="Helical" evidence="1">
    <location>
        <begin position="114"/>
        <end position="136"/>
    </location>
</feature>
<name>A0A263BTP5_9BACI</name>
<accession>A0A263BTP5</accession>
<feature type="transmembrane region" description="Helical" evidence="1">
    <location>
        <begin position="168"/>
        <end position="189"/>
    </location>
</feature>
<comment type="caution">
    <text evidence="3">The sequence shown here is derived from an EMBL/GenBank/DDBJ whole genome shotgun (WGS) entry which is preliminary data.</text>
</comment>
<feature type="transmembrane region" description="Helical" evidence="1">
    <location>
        <begin position="87"/>
        <end position="108"/>
    </location>
</feature>
<evidence type="ECO:0000256" key="1">
    <source>
        <dbReference type="SAM" id="Phobius"/>
    </source>
</evidence>
<feature type="transmembrane region" description="Helical" evidence="1">
    <location>
        <begin position="275"/>
        <end position="297"/>
    </location>
</feature>
<keyword evidence="1" id="KW-0812">Transmembrane</keyword>
<organism evidence="3 4">
    <name type="scientific">Lottiidibacillus patelloidae</name>
    <dbReference type="NCBI Taxonomy" id="2670334"/>
    <lineage>
        <taxon>Bacteria</taxon>
        <taxon>Bacillati</taxon>
        <taxon>Bacillota</taxon>
        <taxon>Bacilli</taxon>
        <taxon>Bacillales</taxon>
        <taxon>Bacillaceae</taxon>
        <taxon>Lottiidibacillus</taxon>
    </lineage>
</organism>
<feature type="transmembrane region" description="Helical" evidence="1">
    <location>
        <begin position="216"/>
        <end position="236"/>
    </location>
</feature>
<gene>
    <name evidence="3" type="ORF">CIB95_12290</name>
</gene>
<keyword evidence="1" id="KW-0472">Membrane</keyword>
<protein>
    <recommendedName>
        <fullName evidence="2">Nucleoside transporter/FeoB GTPase Gate domain-containing protein</fullName>
    </recommendedName>
</protein>
<dbReference type="Pfam" id="PF07670">
    <property type="entry name" value="Gate"/>
    <property type="match status" value="2"/>
</dbReference>
<keyword evidence="1" id="KW-1133">Transmembrane helix</keyword>
<evidence type="ECO:0000259" key="2">
    <source>
        <dbReference type="Pfam" id="PF07670"/>
    </source>
</evidence>
<keyword evidence="4" id="KW-1185">Reference proteome</keyword>
<reference evidence="3 4" key="2">
    <citation type="submission" date="2017-09" db="EMBL/GenBank/DDBJ databases">
        <title>Bacillus patelloidae sp. nov., isolated from the intestinal tract of a marine limpet.</title>
        <authorList>
            <person name="Liu R."/>
            <person name="Dong C."/>
            <person name="Shao Z."/>
        </authorList>
    </citation>
    <scope>NUCLEOTIDE SEQUENCE [LARGE SCALE GENOMIC DNA]</scope>
    <source>
        <strain evidence="3 4">SA5d-4</strain>
    </source>
</reference>
<feature type="transmembrane region" description="Helical" evidence="1">
    <location>
        <begin position="248"/>
        <end position="269"/>
    </location>
</feature>
<feature type="domain" description="Nucleoside transporter/FeoB GTPase Gate" evidence="2">
    <location>
        <begin position="173"/>
        <end position="262"/>
    </location>
</feature>
<reference evidence="4" key="1">
    <citation type="submission" date="2017-08" db="EMBL/GenBank/DDBJ databases">
        <authorList>
            <person name="Huang Z."/>
        </authorList>
    </citation>
    <scope>NUCLEOTIDE SEQUENCE [LARGE SCALE GENOMIC DNA]</scope>
    <source>
        <strain evidence="4">SA5d-4</strain>
    </source>
</reference>
<evidence type="ECO:0000313" key="4">
    <source>
        <dbReference type="Proteomes" id="UP000217083"/>
    </source>
</evidence>
<dbReference type="Proteomes" id="UP000217083">
    <property type="component" value="Unassembled WGS sequence"/>
</dbReference>
<dbReference type="AlphaFoldDB" id="A0A263BTP5"/>
<proteinExistence type="predicted"/>
<dbReference type="EMBL" id="NPIA01000006">
    <property type="protein sequence ID" value="OZM56556.1"/>
    <property type="molecule type" value="Genomic_DNA"/>
</dbReference>
<feature type="transmembrane region" description="Helical" evidence="1">
    <location>
        <begin position="58"/>
        <end position="80"/>
    </location>
</feature>
<evidence type="ECO:0000313" key="3">
    <source>
        <dbReference type="EMBL" id="OZM56556.1"/>
    </source>
</evidence>
<feature type="transmembrane region" description="Helical" evidence="1">
    <location>
        <begin position="21"/>
        <end position="38"/>
    </location>
</feature>